<dbReference type="CDD" id="cd00108">
    <property type="entry name" value="KR"/>
    <property type="match status" value="3"/>
</dbReference>
<keyword evidence="4" id="KW-0732">Signal</keyword>
<evidence type="ECO:0000256" key="3">
    <source>
        <dbReference type="PROSITE-ProRule" id="PRU00121"/>
    </source>
</evidence>
<feature type="signal peptide" evidence="4">
    <location>
        <begin position="1"/>
        <end position="20"/>
    </location>
</feature>
<dbReference type="GO" id="GO:0005102">
    <property type="term" value="F:signaling receptor binding"/>
    <property type="evidence" value="ECO:0007669"/>
    <property type="project" value="TreeGrafter"/>
</dbReference>
<feature type="chain" id="PRO_5035948586" evidence="4">
    <location>
        <begin position="21"/>
        <end position="255"/>
    </location>
</feature>
<reference evidence="6" key="1">
    <citation type="submission" date="2021-03" db="EMBL/GenBank/DDBJ databases">
        <authorList>
            <person name="Bekaert M."/>
        </authorList>
    </citation>
    <scope>NUCLEOTIDE SEQUENCE</scope>
</reference>
<dbReference type="InterPro" id="IPR050759">
    <property type="entry name" value="Serine_protease_kringle"/>
</dbReference>
<evidence type="ECO:0000313" key="7">
    <source>
        <dbReference type="Proteomes" id="UP000683360"/>
    </source>
</evidence>
<evidence type="ECO:0000256" key="4">
    <source>
        <dbReference type="SAM" id="SignalP"/>
    </source>
</evidence>
<dbReference type="EMBL" id="CAJPWZ010000923">
    <property type="protein sequence ID" value="CAG2203522.1"/>
    <property type="molecule type" value="Genomic_DNA"/>
</dbReference>
<dbReference type="PROSITE" id="PS50070">
    <property type="entry name" value="KRINGLE_2"/>
    <property type="match status" value="3"/>
</dbReference>
<dbReference type="PROSITE" id="PS00021">
    <property type="entry name" value="KRINGLE_1"/>
    <property type="match status" value="3"/>
</dbReference>
<dbReference type="Pfam" id="PF00051">
    <property type="entry name" value="Kringle"/>
    <property type="match status" value="3"/>
</dbReference>
<dbReference type="PANTHER" id="PTHR24261">
    <property type="entry name" value="PLASMINOGEN-RELATED"/>
    <property type="match status" value="1"/>
</dbReference>
<keyword evidence="1 3" id="KW-0420">Kringle</keyword>
<dbReference type="GO" id="GO:0004252">
    <property type="term" value="F:serine-type endopeptidase activity"/>
    <property type="evidence" value="ECO:0007669"/>
    <property type="project" value="UniProtKB-EC"/>
</dbReference>
<protein>
    <submittedName>
        <fullName evidence="6">PLG</fullName>
        <ecNumber evidence="6">3.4.21.7</ecNumber>
    </submittedName>
</protein>
<dbReference type="Gene3D" id="2.40.20.10">
    <property type="entry name" value="Plasminogen Kringle 4"/>
    <property type="match status" value="3"/>
</dbReference>
<keyword evidence="7" id="KW-1185">Reference proteome</keyword>
<keyword evidence="6" id="KW-0378">Hydrolase</keyword>
<evidence type="ECO:0000256" key="2">
    <source>
        <dbReference type="ARBA" id="ARBA00023157"/>
    </source>
</evidence>
<evidence type="ECO:0000259" key="5">
    <source>
        <dbReference type="PROSITE" id="PS50070"/>
    </source>
</evidence>
<dbReference type="InterPro" id="IPR013806">
    <property type="entry name" value="Kringle-like"/>
</dbReference>
<dbReference type="SMART" id="SM00130">
    <property type="entry name" value="KR"/>
    <property type="match status" value="3"/>
</dbReference>
<feature type="domain" description="Kringle" evidence="5">
    <location>
        <begin position="32"/>
        <end position="98"/>
    </location>
</feature>
<evidence type="ECO:0000256" key="1">
    <source>
        <dbReference type="ARBA" id="ARBA00022572"/>
    </source>
</evidence>
<dbReference type="PANTHER" id="PTHR24261:SF7">
    <property type="entry name" value="KRINGLE DOMAIN-CONTAINING PROTEIN"/>
    <property type="match status" value="1"/>
</dbReference>
<dbReference type="AlphaFoldDB" id="A0A8S3R734"/>
<dbReference type="EC" id="3.4.21.7" evidence="6"/>
<dbReference type="SUPFAM" id="SSF57440">
    <property type="entry name" value="Kringle-like"/>
    <property type="match status" value="3"/>
</dbReference>
<feature type="disulfide bond" evidence="3">
    <location>
        <begin position="226"/>
        <end position="249"/>
    </location>
</feature>
<dbReference type="InterPro" id="IPR018056">
    <property type="entry name" value="Kringle_CS"/>
</dbReference>
<feature type="disulfide bond" evidence="3">
    <location>
        <begin position="70"/>
        <end position="93"/>
    </location>
</feature>
<dbReference type="InterPro" id="IPR038178">
    <property type="entry name" value="Kringle_sf"/>
</dbReference>
<keyword evidence="2 3" id="KW-1015">Disulfide bond</keyword>
<comment type="caution">
    <text evidence="6">The sequence shown here is derived from an EMBL/GenBank/DDBJ whole genome shotgun (WGS) entry which is preliminary data.</text>
</comment>
<dbReference type="InterPro" id="IPR000001">
    <property type="entry name" value="Kringle"/>
</dbReference>
<dbReference type="Proteomes" id="UP000683360">
    <property type="component" value="Unassembled WGS sequence"/>
</dbReference>
<accession>A0A8S3R734</accession>
<feature type="domain" description="Kringle" evidence="5">
    <location>
        <begin position="188"/>
        <end position="254"/>
    </location>
</feature>
<dbReference type="PRINTS" id="PR00018">
    <property type="entry name" value="KRINGLE"/>
</dbReference>
<feature type="disulfide bond" evidence="3">
    <location>
        <begin position="149"/>
        <end position="172"/>
    </location>
</feature>
<gene>
    <name evidence="6" type="ORF">MEDL_18070</name>
</gene>
<dbReference type="OrthoDB" id="5917794at2759"/>
<dbReference type="GO" id="GO:0005615">
    <property type="term" value="C:extracellular space"/>
    <property type="evidence" value="ECO:0007669"/>
    <property type="project" value="TreeGrafter"/>
</dbReference>
<comment type="caution">
    <text evidence="3">Lacks conserved residue(s) required for the propagation of feature annotation.</text>
</comment>
<organism evidence="6 7">
    <name type="scientific">Mytilus edulis</name>
    <name type="common">Blue mussel</name>
    <dbReference type="NCBI Taxonomy" id="6550"/>
    <lineage>
        <taxon>Eukaryota</taxon>
        <taxon>Metazoa</taxon>
        <taxon>Spiralia</taxon>
        <taxon>Lophotrochozoa</taxon>
        <taxon>Mollusca</taxon>
        <taxon>Bivalvia</taxon>
        <taxon>Autobranchia</taxon>
        <taxon>Pteriomorphia</taxon>
        <taxon>Mytilida</taxon>
        <taxon>Mytiloidea</taxon>
        <taxon>Mytilidae</taxon>
        <taxon>Mytilinae</taxon>
        <taxon>Mytilus</taxon>
    </lineage>
</organism>
<feature type="domain" description="Kringle" evidence="5">
    <location>
        <begin position="111"/>
        <end position="177"/>
    </location>
</feature>
<evidence type="ECO:0000313" key="6">
    <source>
        <dbReference type="EMBL" id="CAG2203522.1"/>
    </source>
</evidence>
<proteinExistence type="predicted"/>
<name>A0A8S3R734_MYTED</name>
<sequence length="255" mass="29929">MQSSILFSILIVTLITNCTSNVKEKGCKKTAQGSEYKGRISTTVSNRNCQRWNFNTPHRHPFHYLDQNYCRNPDGSSVPWCYTTDPNKRWEYCNVPYCLVKKEKGCKKTAQGSEYKGMISTTSSNRDCQSWKLNSPHRHRYHYPDKNYCRNPDSSAAPWCYTTDPNKRWEYCNVPYCFKQKGCKKTAQGFEYKGMISTTSSNRDCQTWKLNTPHRHPFHNQDENYCRNPDGSAAPWCYTTDPKKRWEYCNVPYCN</sequence>